<evidence type="ECO:0000313" key="1">
    <source>
        <dbReference type="EMBL" id="WEG35324.1"/>
    </source>
</evidence>
<dbReference type="Proteomes" id="UP001220478">
    <property type="component" value="Chromosome"/>
</dbReference>
<keyword evidence="2" id="KW-1185">Reference proteome</keyword>
<dbReference type="InterPro" id="IPR010920">
    <property type="entry name" value="LSM_dom_sf"/>
</dbReference>
<dbReference type="RefSeq" id="WP_315571413.1">
    <property type="nucleotide sequence ID" value="NZ_CP118868.1"/>
</dbReference>
<name>A0ABY8C4U6_9FIRM</name>
<dbReference type="EMBL" id="CP118868">
    <property type="protein sequence ID" value="WEG35324.1"/>
    <property type="molecule type" value="Genomic_DNA"/>
</dbReference>
<evidence type="ECO:0000313" key="2">
    <source>
        <dbReference type="Proteomes" id="UP001220478"/>
    </source>
</evidence>
<dbReference type="Gene3D" id="2.30.30.100">
    <property type="match status" value="1"/>
</dbReference>
<accession>A0ABY8C4U6</accession>
<reference evidence="1 2" key="1">
    <citation type="submission" date="2023-02" db="EMBL/GenBank/DDBJ databases">
        <title>Novel Oscillospiraceae bacterial genomes.</title>
        <authorList>
            <person name="Srinivasan S."/>
            <person name="Austin M.N."/>
            <person name="Fiedler T.L."/>
            <person name="Strenk S.M."/>
            <person name="Agnew K.J."/>
            <person name="Nagana Gowda G.A."/>
            <person name="Raftery D."/>
            <person name="Beamer M.A."/>
            <person name="Achilles S.L."/>
            <person name="Wiesenfeld H.C."/>
            <person name="Fredricks D.N."/>
            <person name="Hillier S.L."/>
        </authorList>
    </citation>
    <scope>NUCLEOTIDE SEQUENCE [LARGE SCALE GENOMIC DNA]</scope>
    <source>
        <strain evidence="1 2">CHIC02 1186E3-8</strain>
    </source>
</reference>
<sequence>MFRIVYMSDLMFNKLGKVDFSTREKNGTAKTADNNLRNGSLQDCFLSICIREELTIDLCLNNESSRRGYILAFDNLSILFWDQKRYYLIFKSSICLISPLDFLDMHFCMKEFSPAKEAPTTEKYPWETLKKRTVK</sequence>
<dbReference type="InterPro" id="IPR005001">
    <property type="entry name" value="Hfq"/>
</dbReference>
<proteinExistence type="predicted"/>
<protein>
    <submittedName>
        <fullName evidence="1">RNA chaperone Hfq</fullName>
    </submittedName>
</protein>
<gene>
    <name evidence="1" type="ORF">PYS61_05175</name>
</gene>
<dbReference type="SUPFAM" id="SSF50182">
    <property type="entry name" value="Sm-like ribonucleoproteins"/>
    <property type="match status" value="1"/>
</dbReference>
<organism evidence="1 2">
    <name type="scientific">Amygdalobacter indicium</name>
    <dbReference type="NCBI Taxonomy" id="3029272"/>
    <lineage>
        <taxon>Bacteria</taxon>
        <taxon>Bacillati</taxon>
        <taxon>Bacillota</taxon>
        <taxon>Clostridia</taxon>
        <taxon>Eubacteriales</taxon>
        <taxon>Oscillospiraceae</taxon>
        <taxon>Amygdalobacter</taxon>
    </lineage>
</organism>
<dbReference type="Pfam" id="PF17209">
    <property type="entry name" value="Hfq"/>
    <property type="match status" value="1"/>
</dbReference>